<dbReference type="InterPro" id="IPR002059">
    <property type="entry name" value="CSP_DNA-bd"/>
</dbReference>
<dbReference type="GO" id="GO:0005829">
    <property type="term" value="C:cytosol"/>
    <property type="evidence" value="ECO:0007669"/>
    <property type="project" value="UniProtKB-ARBA"/>
</dbReference>
<dbReference type="CDD" id="cd04458">
    <property type="entry name" value="CSP_CDS"/>
    <property type="match status" value="1"/>
</dbReference>
<keyword evidence="4" id="KW-0238">DNA-binding</keyword>
<dbReference type="Proteomes" id="UP000281909">
    <property type="component" value="Chromosome"/>
</dbReference>
<sequence>MAVGKVKWFNNAKGFGFINTEAREGRDEDGKDIDFFAHYSAIEMDGYKTLKAGQEVKFDIVQGPKGLHAVKIKSVETAKDAEKAAEKTVKPAIDLKQKEKTLIS</sequence>
<dbReference type="SMART" id="SM00357">
    <property type="entry name" value="CSP"/>
    <property type="match status" value="1"/>
</dbReference>
<dbReference type="SUPFAM" id="SSF50249">
    <property type="entry name" value="Nucleic acid-binding proteins"/>
    <property type="match status" value="1"/>
</dbReference>
<dbReference type="InterPro" id="IPR012340">
    <property type="entry name" value="NA-bd_OB-fold"/>
</dbReference>
<dbReference type="InterPro" id="IPR050181">
    <property type="entry name" value="Cold_shock_domain"/>
</dbReference>
<dbReference type="GO" id="GO:0003677">
    <property type="term" value="F:DNA binding"/>
    <property type="evidence" value="ECO:0007669"/>
    <property type="project" value="UniProtKB-KW"/>
</dbReference>
<organism evidence="4 5">
    <name type="scientific">Pseudomonas fluorescens</name>
    <dbReference type="NCBI Taxonomy" id="294"/>
    <lineage>
        <taxon>Bacteria</taxon>
        <taxon>Pseudomonadati</taxon>
        <taxon>Pseudomonadota</taxon>
        <taxon>Gammaproteobacteria</taxon>
        <taxon>Pseudomonadales</taxon>
        <taxon>Pseudomonadaceae</taxon>
        <taxon>Pseudomonas</taxon>
    </lineage>
</organism>
<evidence type="ECO:0000313" key="5">
    <source>
        <dbReference type="Proteomes" id="UP000281909"/>
    </source>
</evidence>
<dbReference type="InterPro" id="IPR012156">
    <property type="entry name" value="Cold_shock_CspA"/>
</dbReference>
<gene>
    <name evidence="4" type="primary">cspD</name>
    <name evidence="4" type="ORF">NCTC9428_03330</name>
</gene>
<dbReference type="EMBL" id="LR134318">
    <property type="protein sequence ID" value="VEF11709.1"/>
    <property type="molecule type" value="Genomic_DNA"/>
</dbReference>
<protein>
    <submittedName>
        <fullName evidence="4">Cold-shock DNA-binding protein family protein</fullName>
    </submittedName>
</protein>
<dbReference type="PROSITE" id="PS51857">
    <property type="entry name" value="CSD_2"/>
    <property type="match status" value="1"/>
</dbReference>
<proteinExistence type="predicted"/>
<dbReference type="InterPro" id="IPR011129">
    <property type="entry name" value="CSD"/>
</dbReference>
<keyword evidence="2" id="KW-0963">Cytoplasm</keyword>
<dbReference type="PIRSF" id="PIRSF002599">
    <property type="entry name" value="Cold_shock_A"/>
    <property type="match status" value="1"/>
</dbReference>
<evidence type="ECO:0000259" key="3">
    <source>
        <dbReference type="PROSITE" id="PS51857"/>
    </source>
</evidence>
<evidence type="ECO:0000313" key="4">
    <source>
        <dbReference type="EMBL" id="VEF11709.1"/>
    </source>
</evidence>
<dbReference type="PANTHER" id="PTHR11544">
    <property type="entry name" value="COLD SHOCK DOMAIN CONTAINING PROTEINS"/>
    <property type="match status" value="1"/>
</dbReference>
<evidence type="ECO:0000256" key="1">
    <source>
        <dbReference type="ARBA" id="ARBA00004496"/>
    </source>
</evidence>
<accession>A0A3S4T1V7</accession>
<dbReference type="RefSeq" id="WP_269471989.1">
    <property type="nucleotide sequence ID" value="NZ_LR134318.1"/>
</dbReference>
<feature type="domain" description="CSD" evidence="3">
    <location>
        <begin position="1"/>
        <end position="74"/>
    </location>
</feature>
<name>A0A3S4T1V7_PSEFL</name>
<dbReference type="Pfam" id="PF00313">
    <property type="entry name" value="CSD"/>
    <property type="match status" value="1"/>
</dbReference>
<dbReference type="Gene3D" id="2.40.50.140">
    <property type="entry name" value="Nucleic acid-binding proteins"/>
    <property type="match status" value="1"/>
</dbReference>
<evidence type="ECO:0000256" key="2">
    <source>
        <dbReference type="ARBA" id="ARBA00022490"/>
    </source>
</evidence>
<comment type="subcellular location">
    <subcellularLocation>
        <location evidence="1">Cytoplasm</location>
    </subcellularLocation>
</comment>
<dbReference type="AlphaFoldDB" id="A0A3S4T1V7"/>
<reference evidence="4 5" key="1">
    <citation type="submission" date="2018-12" db="EMBL/GenBank/DDBJ databases">
        <authorList>
            <consortium name="Pathogen Informatics"/>
        </authorList>
    </citation>
    <scope>NUCLEOTIDE SEQUENCE [LARGE SCALE GENOMIC DNA]</scope>
    <source>
        <strain evidence="4 5">NCTC9428</strain>
    </source>
</reference>